<evidence type="ECO:0000313" key="1">
    <source>
        <dbReference type="EMBL" id="GAL86658.1"/>
    </source>
</evidence>
<proteinExistence type="predicted"/>
<accession>A0A098LKE8</accession>
<dbReference type="AlphaFoldDB" id="A0A098LKE8"/>
<gene>
    <name evidence="1" type="ORF">MYP_3888</name>
</gene>
<dbReference type="Gene3D" id="2.40.30.10">
    <property type="entry name" value="Translation factors"/>
    <property type="match status" value="1"/>
</dbReference>
<dbReference type="SUPFAM" id="SSF50447">
    <property type="entry name" value="Translation proteins"/>
    <property type="match status" value="1"/>
</dbReference>
<sequence>MKGIFKTLIIFLQLSFVPVKDFKPEIFVFIAEDVFQLSDGRLVVSGQIKTGNIKNSDKLIVEIDNINKLLVIQHMEVFGKPQGTAIGVKGDFVTFTISDIVKDNVGRGTVFLKER</sequence>
<dbReference type="OrthoDB" id="9837849at2"/>
<name>A0A098LKE8_9BACT</name>
<dbReference type="InterPro" id="IPR009000">
    <property type="entry name" value="Transl_B-barrel_sf"/>
</dbReference>
<keyword evidence="2" id="KW-1185">Reference proteome</keyword>
<dbReference type="STRING" id="153721.MYP_3888"/>
<evidence type="ECO:0000313" key="2">
    <source>
        <dbReference type="Proteomes" id="UP000030185"/>
    </source>
</evidence>
<dbReference type="Proteomes" id="UP000030185">
    <property type="component" value="Unassembled WGS sequence"/>
</dbReference>
<dbReference type="RefSeq" id="WP_045466990.1">
    <property type="nucleotide sequence ID" value="NZ_BBLT01000009.1"/>
</dbReference>
<protein>
    <submittedName>
        <fullName evidence="1">Uncharacterized protein</fullName>
    </submittedName>
</protein>
<organism evidence="1 2">
    <name type="scientific">Sporocytophaga myxococcoides</name>
    <dbReference type="NCBI Taxonomy" id="153721"/>
    <lineage>
        <taxon>Bacteria</taxon>
        <taxon>Pseudomonadati</taxon>
        <taxon>Bacteroidota</taxon>
        <taxon>Cytophagia</taxon>
        <taxon>Cytophagales</taxon>
        <taxon>Cytophagaceae</taxon>
        <taxon>Sporocytophaga</taxon>
    </lineage>
</organism>
<comment type="caution">
    <text evidence="1">The sequence shown here is derived from an EMBL/GenBank/DDBJ whole genome shotgun (WGS) entry which is preliminary data.</text>
</comment>
<dbReference type="EMBL" id="BBLT01000009">
    <property type="protein sequence ID" value="GAL86658.1"/>
    <property type="molecule type" value="Genomic_DNA"/>
</dbReference>
<reference evidence="1 2" key="1">
    <citation type="submission" date="2014-09" db="EMBL/GenBank/DDBJ databases">
        <title>Sporocytophaga myxococcoides PG-01 genome sequencing.</title>
        <authorList>
            <person name="Liu L."/>
            <person name="Gao P.J."/>
            <person name="Chen G.J."/>
            <person name="Wang L.S."/>
        </authorList>
    </citation>
    <scope>NUCLEOTIDE SEQUENCE [LARGE SCALE GENOMIC DNA]</scope>
    <source>
        <strain evidence="1 2">PG-01</strain>
    </source>
</reference>